<gene>
    <name evidence="2" type="ORF">MESINF_0958</name>
</gene>
<feature type="signal peptide" evidence="1">
    <location>
        <begin position="1"/>
        <end position="24"/>
    </location>
</feature>
<protein>
    <recommendedName>
        <fullName evidence="4">Flagellar assembly protein T N-terminal domain-containing protein</fullName>
    </recommendedName>
</protein>
<keyword evidence="1" id="KW-0732">Signal</keyword>
<evidence type="ECO:0000256" key="1">
    <source>
        <dbReference type="SAM" id="SignalP"/>
    </source>
</evidence>
<evidence type="ECO:0000313" key="2">
    <source>
        <dbReference type="EMBL" id="SSC12407.1"/>
    </source>
</evidence>
<evidence type="ECO:0000313" key="3">
    <source>
        <dbReference type="Proteomes" id="UP000250796"/>
    </source>
</evidence>
<name>A0A7Z7PQG6_9BACT</name>
<keyword evidence="3" id="KW-1185">Reference proteome</keyword>
<evidence type="ECO:0008006" key="4">
    <source>
        <dbReference type="Google" id="ProtNLM"/>
    </source>
</evidence>
<dbReference type="KEGG" id="minf:MESINF_0958"/>
<proteinExistence type="predicted"/>
<dbReference type="RefSeq" id="WP_169698738.1">
    <property type="nucleotide sequence ID" value="NZ_LS974202.1"/>
</dbReference>
<dbReference type="AlphaFoldDB" id="A0A7Z7PQG6"/>
<feature type="chain" id="PRO_5031452552" description="Flagellar assembly protein T N-terminal domain-containing protein" evidence="1">
    <location>
        <begin position="25"/>
        <end position="388"/>
    </location>
</feature>
<reference evidence="2 3" key="1">
    <citation type="submission" date="2017-01" db="EMBL/GenBank/DDBJ databases">
        <authorList>
            <person name="Erauso G."/>
        </authorList>
    </citation>
    <scope>NUCLEOTIDE SEQUENCE [LARGE SCALE GENOMIC DNA]</scope>
    <source>
        <strain evidence="2">MESINF1</strain>
    </source>
</reference>
<sequence length="388" mass="43648">MTKNNSYKYLLLIIAILITLPVFASTDDTVEIVAIGYGNTLEEATDNAIKHSLELATGILVRSYSSLDSSLTIDASGLVYTEEFKENILTFSRAYIKDYEITSISELSGMVEITIIANVRLRALEATMLRNRIGVKDFQGDKLLALFEANTQTVENAAKLTESILNDFDTPKGFWRIGEITTAIVSTDDENAVLEVTVDLEPDVESFKGLINELSEILDMVASKQITQAMKLEQADSWLRVELSSLINDQDCRYVVRVLEERNDRKISLKTYFFSAKDDIEYSVWEQFKRHVDSIRSYEFLLTLKDEMGSILFSSDLKNLAQGGLLLNAPGLGMIYTGQKSNQVIIAPAPLYIEPGVLKINVQPQRLVWRITLNKELLKKAKKISVDF</sequence>
<dbReference type="Proteomes" id="UP000250796">
    <property type="component" value="Chromosome MESINF"/>
</dbReference>
<accession>A0A7Z7PQG6</accession>
<organism evidence="2 3">
    <name type="scientific">Mesotoga infera</name>
    <dbReference type="NCBI Taxonomy" id="1236046"/>
    <lineage>
        <taxon>Bacteria</taxon>
        <taxon>Thermotogati</taxon>
        <taxon>Thermotogota</taxon>
        <taxon>Thermotogae</taxon>
        <taxon>Kosmotogales</taxon>
        <taxon>Kosmotogaceae</taxon>
        <taxon>Mesotoga</taxon>
    </lineage>
</organism>
<dbReference type="EMBL" id="LS974202">
    <property type="protein sequence ID" value="SSC12407.1"/>
    <property type="molecule type" value="Genomic_DNA"/>
</dbReference>